<accession>A0A5C6RXG5</accession>
<evidence type="ECO:0000259" key="3">
    <source>
        <dbReference type="Pfam" id="PF07587"/>
    </source>
</evidence>
<dbReference type="AlphaFoldDB" id="A0A5C6RXG5"/>
<dbReference type="InterPro" id="IPR036909">
    <property type="entry name" value="Cyt_c-like_dom_sf"/>
</dbReference>
<dbReference type="EMBL" id="VOOR01000007">
    <property type="protein sequence ID" value="TXB66509.1"/>
    <property type="molecule type" value="Genomic_DNA"/>
</dbReference>
<dbReference type="Proteomes" id="UP000321580">
    <property type="component" value="Unassembled WGS sequence"/>
</dbReference>
<dbReference type="Pfam" id="PF07587">
    <property type="entry name" value="PSD1"/>
    <property type="match status" value="1"/>
</dbReference>
<dbReference type="InterPro" id="IPR011429">
    <property type="entry name" value="Cyt_c_Planctomycete-type"/>
</dbReference>
<dbReference type="InterPro" id="IPR011444">
    <property type="entry name" value="DUF1549"/>
</dbReference>
<comment type="caution">
    <text evidence="5">The sequence shown here is derived from an EMBL/GenBank/DDBJ whole genome shotgun (WGS) entry which is preliminary data.</text>
</comment>
<sequence>MPNPTMLLRFLLIAGLSWSCSAEQPTADMRLPLPDVVDFNFHVKPILSDRCFKCHGPDEAKRDAGLGLHEEAAAFAALGDAKDHFAIVPGKPEQSTLIARIYSADPTEAMPPPESNLSLSEWEKAVLKKWIAQGAEWKAHWAFTPPVAPAVPAAGAGWAVNDIDRFLYEKMEENGLAPAPMAEKSALLRRLSFDLRGLPPTSEELQAFEADNRPGAWAEWAGRFLDTDDYAERMALDWMDLARYADTHGYQDDFERTMWPWRDWVIHAFRENMPYDKFVIWQLAGDLLPSPTKEQLLATGFNRNHKITAEGGVIDEEYRVEYVADRVQTFGTAFLGLTMDCARCHDHKYDPISQKDYFSLFGYFNNVPERGYVSELNQNARFAPEPSITISKEEIDNILTFINNKEELESLDLMVMAEKEERRPTFVLKRGQYDQYGEQISPAIPKAFNPDGVSADNRLELARWLFQPGNPLTARVAVNRIWQQFFGQGLVSTPFDFGNQGALPTHPELLDYLAVRFRESGWDIQALIRLIVESAAYRQSAVTSPQKLAADPGNQWLARAPRLRLKGEMIRDQALASSGLLVREVGGPSVKPYQPEGLWEETTGGGGGSTARYVQGEGDDLYRKSLYTFWKRTVPPPGMLIFDAPSRDLCTVERQETNTPLQALLLMNDPAIVEASQVLAARAWRKAEGEPGAAIKWMYRTVTSSLPDAEELEQLLQLFEQQQEVFAEAPLRAKQYVGAGAQETAHGTPLAVHAALAFVGNTILNLDVAINRG</sequence>
<dbReference type="GO" id="GO:0009055">
    <property type="term" value="F:electron transfer activity"/>
    <property type="evidence" value="ECO:0007669"/>
    <property type="project" value="InterPro"/>
</dbReference>
<feature type="domain" description="DUF1549" evidence="2">
    <location>
        <begin position="163"/>
        <end position="368"/>
    </location>
</feature>
<gene>
    <name evidence="5" type="ORF">FRY97_04795</name>
</gene>
<dbReference type="Pfam" id="PF07583">
    <property type="entry name" value="PSCyt2"/>
    <property type="match status" value="1"/>
</dbReference>
<evidence type="ECO:0000259" key="2">
    <source>
        <dbReference type="Pfam" id="PF07583"/>
    </source>
</evidence>
<feature type="domain" description="Cytochrome C Planctomycete-type" evidence="4">
    <location>
        <begin position="51"/>
        <end position="114"/>
    </location>
</feature>
<dbReference type="OrthoDB" id="1450284at2"/>
<keyword evidence="1" id="KW-0732">Signal</keyword>
<dbReference type="InterPro" id="IPR022655">
    <property type="entry name" value="DUF1553"/>
</dbReference>
<feature type="chain" id="PRO_5023105900" evidence="1">
    <location>
        <begin position="23"/>
        <end position="773"/>
    </location>
</feature>
<dbReference type="Pfam" id="PF07635">
    <property type="entry name" value="PSCyt1"/>
    <property type="match status" value="1"/>
</dbReference>
<evidence type="ECO:0000313" key="6">
    <source>
        <dbReference type="Proteomes" id="UP000321580"/>
    </source>
</evidence>
<dbReference type="PANTHER" id="PTHR35889:SF3">
    <property type="entry name" value="F-BOX DOMAIN-CONTAINING PROTEIN"/>
    <property type="match status" value="1"/>
</dbReference>
<feature type="domain" description="DUF1553" evidence="3">
    <location>
        <begin position="457"/>
        <end position="718"/>
    </location>
</feature>
<evidence type="ECO:0000259" key="4">
    <source>
        <dbReference type="Pfam" id="PF07635"/>
    </source>
</evidence>
<dbReference type="PANTHER" id="PTHR35889">
    <property type="entry name" value="CYCLOINULO-OLIGOSACCHARIDE FRUCTANOTRANSFERASE-RELATED"/>
    <property type="match status" value="1"/>
</dbReference>
<feature type="signal peptide" evidence="1">
    <location>
        <begin position="1"/>
        <end position="22"/>
    </location>
</feature>
<evidence type="ECO:0000313" key="5">
    <source>
        <dbReference type="EMBL" id="TXB66509.1"/>
    </source>
</evidence>
<name>A0A5C6RXG5_9BACT</name>
<dbReference type="GO" id="GO:0020037">
    <property type="term" value="F:heme binding"/>
    <property type="evidence" value="ECO:0007669"/>
    <property type="project" value="InterPro"/>
</dbReference>
<keyword evidence="6" id="KW-1185">Reference proteome</keyword>
<proteinExistence type="predicted"/>
<reference evidence="5 6" key="1">
    <citation type="submission" date="2019-08" db="EMBL/GenBank/DDBJ databases">
        <title>Genome of Phaeodactylibacter luteus.</title>
        <authorList>
            <person name="Bowman J.P."/>
        </authorList>
    </citation>
    <scope>NUCLEOTIDE SEQUENCE [LARGE SCALE GENOMIC DNA]</scope>
    <source>
        <strain evidence="5 6">KCTC 42180</strain>
    </source>
</reference>
<protein>
    <submittedName>
        <fullName evidence="5">DUF1553 domain-containing protein</fullName>
    </submittedName>
</protein>
<dbReference type="RefSeq" id="WP_147166298.1">
    <property type="nucleotide sequence ID" value="NZ_VOOR01000007.1"/>
</dbReference>
<organism evidence="5 6">
    <name type="scientific">Phaeodactylibacter luteus</name>
    <dbReference type="NCBI Taxonomy" id="1564516"/>
    <lineage>
        <taxon>Bacteria</taxon>
        <taxon>Pseudomonadati</taxon>
        <taxon>Bacteroidota</taxon>
        <taxon>Saprospiria</taxon>
        <taxon>Saprospirales</taxon>
        <taxon>Haliscomenobacteraceae</taxon>
        <taxon>Phaeodactylibacter</taxon>
    </lineage>
</organism>
<dbReference type="SUPFAM" id="SSF46626">
    <property type="entry name" value="Cytochrome c"/>
    <property type="match status" value="1"/>
</dbReference>
<evidence type="ECO:0000256" key="1">
    <source>
        <dbReference type="SAM" id="SignalP"/>
    </source>
</evidence>